<organism evidence="14 15">
    <name type="scientific">Mangrovibacter phragmitis</name>
    <dbReference type="NCBI Taxonomy" id="1691903"/>
    <lineage>
        <taxon>Bacteria</taxon>
        <taxon>Pseudomonadati</taxon>
        <taxon>Pseudomonadota</taxon>
        <taxon>Gammaproteobacteria</taxon>
        <taxon>Enterobacterales</taxon>
        <taxon>Enterobacteriaceae</taxon>
        <taxon>Mangrovibacter</taxon>
    </lineage>
</organism>
<evidence type="ECO:0000256" key="1">
    <source>
        <dbReference type="ARBA" id="ARBA00004651"/>
    </source>
</evidence>
<dbReference type="AlphaFoldDB" id="A0A1B7L4F6"/>
<dbReference type="Gene3D" id="1.10.3730.20">
    <property type="match status" value="1"/>
</dbReference>
<keyword evidence="9 12" id="KW-1133">Transmembrane helix</keyword>
<evidence type="ECO:0000313" key="14">
    <source>
        <dbReference type="EMBL" id="OAT77168.1"/>
    </source>
</evidence>
<dbReference type="InterPro" id="IPR037185">
    <property type="entry name" value="EmrE-like"/>
</dbReference>
<keyword evidence="5" id="KW-0997">Cell inner membrane</keyword>
<evidence type="ECO:0000259" key="13">
    <source>
        <dbReference type="Pfam" id="PF00892"/>
    </source>
</evidence>
<keyword evidence="10" id="KW-0443">Lipid metabolism</keyword>
<protein>
    <submittedName>
        <fullName evidence="14">4-amino-4-deoxy-L-arabinose-phospho-UDP flippase</fullName>
    </submittedName>
</protein>
<feature type="transmembrane region" description="Helical" evidence="12">
    <location>
        <begin position="91"/>
        <end position="109"/>
    </location>
</feature>
<evidence type="ECO:0000256" key="5">
    <source>
        <dbReference type="ARBA" id="ARBA00022519"/>
    </source>
</evidence>
<dbReference type="InterPro" id="IPR000390">
    <property type="entry name" value="Small_drug/metabolite_transptr"/>
</dbReference>
<dbReference type="PANTHER" id="PTHR30561:SF23">
    <property type="entry name" value="4-AMINO-4-DEOXY-L-ARABINOSE-PHOSPHOUNDECAPRENOL FLIPPASE SUBUNIT ARNE-RELATED"/>
    <property type="match status" value="1"/>
</dbReference>
<dbReference type="GO" id="GO:0005886">
    <property type="term" value="C:plasma membrane"/>
    <property type="evidence" value="ECO:0007669"/>
    <property type="project" value="UniProtKB-SubCell"/>
</dbReference>
<evidence type="ECO:0000256" key="3">
    <source>
        <dbReference type="ARBA" id="ARBA00022475"/>
    </source>
</evidence>
<keyword evidence="4" id="KW-0444">Lipid biosynthesis</keyword>
<feature type="transmembrane region" description="Helical" evidence="12">
    <location>
        <begin position="65"/>
        <end position="85"/>
    </location>
</feature>
<feature type="transmembrane region" description="Helical" evidence="12">
    <location>
        <begin position="37"/>
        <end position="58"/>
    </location>
</feature>
<accession>A0A1B7L4F6</accession>
<evidence type="ECO:0000313" key="15">
    <source>
        <dbReference type="Proteomes" id="UP000078225"/>
    </source>
</evidence>
<feature type="domain" description="EamA" evidence="13">
    <location>
        <begin position="7"/>
        <end position="108"/>
    </location>
</feature>
<reference evidence="15" key="1">
    <citation type="submission" date="2016-05" db="EMBL/GenBank/DDBJ databases">
        <authorList>
            <person name="Behera P."/>
            <person name="Vaishampayan P."/>
            <person name="Singh N."/>
            <person name="Raina V."/>
            <person name="Suar M."/>
            <person name="Pattnaik A."/>
            <person name="Rastogi G."/>
        </authorList>
    </citation>
    <scope>NUCLEOTIDE SEQUENCE [LARGE SCALE GENOMIC DNA]</scope>
    <source>
        <strain evidence="15">MP23</strain>
    </source>
</reference>
<evidence type="ECO:0000256" key="10">
    <source>
        <dbReference type="ARBA" id="ARBA00023098"/>
    </source>
</evidence>
<keyword evidence="8" id="KW-0448">Lipopolysaccharide biosynthesis</keyword>
<dbReference type="GO" id="GO:0009103">
    <property type="term" value="P:lipopolysaccharide biosynthetic process"/>
    <property type="evidence" value="ECO:0007669"/>
    <property type="project" value="UniProtKB-KW"/>
</dbReference>
<dbReference type="NCBIfam" id="NF011625">
    <property type="entry name" value="PRK15051.1"/>
    <property type="match status" value="1"/>
</dbReference>
<dbReference type="FunFam" id="1.10.3730.20:FF:000002">
    <property type="entry name" value="Probable 4-amino-4-deoxy-L-arabinose-phosphoundecaprenol flippase subunit ArnE"/>
    <property type="match status" value="1"/>
</dbReference>
<evidence type="ECO:0000256" key="9">
    <source>
        <dbReference type="ARBA" id="ARBA00022989"/>
    </source>
</evidence>
<dbReference type="PANTHER" id="PTHR30561">
    <property type="entry name" value="SMR FAMILY PROTON-DEPENDENT DRUG EFFLUX TRANSPORTER SUGE"/>
    <property type="match status" value="1"/>
</dbReference>
<dbReference type="EMBL" id="LYRP01000012">
    <property type="protein sequence ID" value="OAT77168.1"/>
    <property type="molecule type" value="Genomic_DNA"/>
</dbReference>
<evidence type="ECO:0000256" key="6">
    <source>
        <dbReference type="ARBA" id="ARBA00022556"/>
    </source>
</evidence>
<dbReference type="STRING" id="1691903.A9B99_07640"/>
<dbReference type="GO" id="GO:0009245">
    <property type="term" value="P:lipid A biosynthetic process"/>
    <property type="evidence" value="ECO:0007669"/>
    <property type="project" value="UniProtKB-KW"/>
</dbReference>
<proteinExistence type="predicted"/>
<keyword evidence="11 12" id="KW-0472">Membrane</keyword>
<dbReference type="RefSeq" id="WP_064597837.1">
    <property type="nucleotide sequence ID" value="NZ_CP134782.1"/>
</dbReference>
<dbReference type="Pfam" id="PF00892">
    <property type="entry name" value="EamA"/>
    <property type="match status" value="1"/>
</dbReference>
<keyword evidence="2" id="KW-0813">Transport</keyword>
<evidence type="ECO:0000256" key="7">
    <source>
        <dbReference type="ARBA" id="ARBA00022692"/>
    </source>
</evidence>
<sequence length="111" mass="12017">MGISGIIIASLLSCLGQLCQKQAACLPSGSAGRHRAWLWLFMALVAMGLGLLVWLVVLQSVPVGLAYPMMSLNFIWVSLAAHWIWGERLTPRHWLGIVLIILGIILLSGGV</sequence>
<evidence type="ECO:0000256" key="8">
    <source>
        <dbReference type="ARBA" id="ARBA00022985"/>
    </source>
</evidence>
<keyword evidence="15" id="KW-1185">Reference proteome</keyword>
<evidence type="ECO:0000256" key="12">
    <source>
        <dbReference type="SAM" id="Phobius"/>
    </source>
</evidence>
<name>A0A1B7L4F6_9ENTR</name>
<evidence type="ECO:0000256" key="4">
    <source>
        <dbReference type="ARBA" id="ARBA00022516"/>
    </source>
</evidence>
<comment type="caution">
    <text evidence="14">The sequence shown here is derived from an EMBL/GenBank/DDBJ whole genome shotgun (WGS) entry which is preliminary data.</text>
</comment>
<dbReference type="InterPro" id="IPR000620">
    <property type="entry name" value="EamA_dom"/>
</dbReference>
<keyword evidence="3" id="KW-1003">Cell membrane</keyword>
<dbReference type="Proteomes" id="UP000078225">
    <property type="component" value="Unassembled WGS sequence"/>
</dbReference>
<dbReference type="GO" id="GO:0022857">
    <property type="term" value="F:transmembrane transporter activity"/>
    <property type="evidence" value="ECO:0007669"/>
    <property type="project" value="InterPro"/>
</dbReference>
<gene>
    <name evidence="14" type="ORF">A9B99_07640</name>
</gene>
<evidence type="ECO:0000256" key="11">
    <source>
        <dbReference type="ARBA" id="ARBA00023136"/>
    </source>
</evidence>
<evidence type="ECO:0000256" key="2">
    <source>
        <dbReference type="ARBA" id="ARBA00022448"/>
    </source>
</evidence>
<dbReference type="SUPFAM" id="SSF103481">
    <property type="entry name" value="Multidrug resistance efflux transporter EmrE"/>
    <property type="match status" value="1"/>
</dbReference>
<dbReference type="OrthoDB" id="6058674at2"/>
<comment type="subcellular location">
    <subcellularLocation>
        <location evidence="1">Cell membrane</location>
        <topology evidence="1">Multi-pass membrane protein</topology>
    </subcellularLocation>
</comment>
<keyword evidence="7 12" id="KW-0812">Transmembrane</keyword>
<keyword evidence="6" id="KW-0441">Lipid A biosynthesis</keyword>